<evidence type="ECO:0000256" key="1">
    <source>
        <dbReference type="SAM" id="Phobius"/>
    </source>
</evidence>
<feature type="transmembrane region" description="Helical" evidence="1">
    <location>
        <begin position="35"/>
        <end position="53"/>
    </location>
</feature>
<evidence type="ECO:0000313" key="3">
    <source>
        <dbReference type="Proteomes" id="UP000254020"/>
    </source>
</evidence>
<name>A0A2S6K1U4_KLEPN</name>
<sequence length="121" mass="13489">MNAPLPPVLQEDCTTVSTDAAGYAAYIDQSYTHNILWLWLLMAVVFTGIAVVFRRTPVRRVIIRKNGVVVGEAGSGSSGLILARSDVSQIKRVYYEMSPDEGDKFVRAIKENTQIRMNLKK</sequence>
<organism evidence="2 3">
    <name type="scientific">Klebsiella pneumoniae subsp. pneumoniae</name>
    <dbReference type="NCBI Taxonomy" id="72407"/>
    <lineage>
        <taxon>Bacteria</taxon>
        <taxon>Pseudomonadati</taxon>
        <taxon>Pseudomonadota</taxon>
        <taxon>Gammaproteobacteria</taxon>
        <taxon>Enterobacterales</taxon>
        <taxon>Enterobacteriaceae</taxon>
        <taxon>Klebsiella/Raoultella group</taxon>
        <taxon>Klebsiella</taxon>
        <taxon>Klebsiella pneumoniae complex</taxon>
    </lineage>
</organism>
<reference evidence="2 3" key="1">
    <citation type="submission" date="2018-06" db="EMBL/GenBank/DDBJ databases">
        <authorList>
            <consortium name="Pathogen Informatics"/>
            <person name="Doyle S."/>
        </authorList>
    </citation>
    <scope>NUCLEOTIDE SEQUENCE [LARGE SCALE GENOMIC DNA]</scope>
    <source>
        <strain evidence="2 3">NCTC9504</strain>
    </source>
</reference>
<dbReference type="InterPro" id="IPR009913">
    <property type="entry name" value="TraP"/>
</dbReference>
<proteinExistence type="predicted"/>
<dbReference type="AlphaFoldDB" id="A0A2S6K1U4"/>
<evidence type="ECO:0000313" key="2">
    <source>
        <dbReference type="EMBL" id="STU54863.1"/>
    </source>
</evidence>
<keyword evidence="1" id="KW-0812">Transmembrane</keyword>
<dbReference type="Pfam" id="PF07296">
    <property type="entry name" value="TraP"/>
    <property type="match status" value="1"/>
</dbReference>
<dbReference type="Proteomes" id="UP000254020">
    <property type="component" value="Unassembled WGS sequence"/>
</dbReference>
<keyword evidence="1" id="KW-0472">Membrane</keyword>
<accession>A0A2S6K1U4</accession>
<protein>
    <submittedName>
        <fullName evidence="2">Conjugal transfer protein TraP</fullName>
    </submittedName>
</protein>
<keyword evidence="1" id="KW-1133">Transmembrane helix</keyword>
<gene>
    <name evidence="2" type="ORF">NCTC9504_00202</name>
</gene>
<dbReference type="EMBL" id="UGMA01000002">
    <property type="protein sequence ID" value="STU54863.1"/>
    <property type="molecule type" value="Genomic_DNA"/>
</dbReference>